<dbReference type="GO" id="GO:0000166">
    <property type="term" value="F:nucleotide binding"/>
    <property type="evidence" value="ECO:0007669"/>
    <property type="project" value="UniProtKB-KW"/>
</dbReference>
<dbReference type="InterPro" id="IPR039360">
    <property type="entry name" value="Ras_GTPase"/>
</dbReference>
<dbReference type="SUPFAM" id="SSF48350">
    <property type="entry name" value="GTPase activation domain, GAP"/>
    <property type="match status" value="1"/>
</dbReference>
<dbReference type="GO" id="GO:0004383">
    <property type="term" value="F:guanylate cyclase activity"/>
    <property type="evidence" value="ECO:0007669"/>
    <property type="project" value="UniProtKB-EC"/>
</dbReference>
<feature type="compositionally biased region" description="Polar residues" evidence="5">
    <location>
        <begin position="69"/>
        <end position="79"/>
    </location>
</feature>
<dbReference type="AlphaFoldDB" id="L8GTF9"/>
<dbReference type="Gene3D" id="1.10.506.10">
    <property type="entry name" value="GTPase Activation - p120gap, domain 1"/>
    <property type="match status" value="2"/>
</dbReference>
<dbReference type="VEuPathDB" id="AmoebaDB:ACA1_188310"/>
<dbReference type="InterPro" id="IPR023152">
    <property type="entry name" value="RasGAP_CS"/>
</dbReference>
<evidence type="ECO:0000259" key="6">
    <source>
        <dbReference type="PROSITE" id="PS50018"/>
    </source>
</evidence>
<sequence length="868" mass="96336">MDIHPRAFECTDSLCCVVVVCRVRVCVCVCVVGECRVGVLKGLAGELCRGKDFVTRSYPNKDDREDHTFSWSPPSTDSCPQDAGPKEGMSVRYFSRLHPFHIMFDRDCSIIQTGPSLQKLIKAETGSHMSKYFTVKVPADTSFSSFRSILYQRQASLFTVSFKRTPDLSVDLLGQMIYLTSRSIMCFVCTPVIGSADEFKALEIQKSDFSLLEAAHLPFSFPGEHSTSSEGEVAAVPEETAEASVPADSADRAGGDAKEKEAHMSLSGDAVNARGEKKGLFKSIFQGSRQERDKLQREDREKLLKEVRDAGQQLQQQQQPQQSAQQQPMPQQQQPVTAAEVQEKRPVKSKEQALRDEELSADSKRRLTKTGSLPDVKISYQDTSGESGATPEVSGGEEGKKENAVPPQSPQRKSKRGFYFLSSSVAGTSSPLSSARDASPSPPPAPVACDDTGVSLRGEKPRQTDPKENSKKRANSGSKIQQQVKSGLPRVAAAQQPQPPQPPDNLPETLIPIPTQSHYHSYFHQNRILHSFIELLLEDSWDSKFVLTKAILQTGLQVQEESVRTQLFEAVSVFYSSMGKFPLLLAALIEDDLSATPKSDEIESQVVFREESAGVRLFVTFLNLEASYYLQHCTGPLMEAVHTLNKPLEVNPLRVSEAECAANAAQLLEMCQNFVAHVCRSSDYCPPTVRRAFHVISMEVARRLPAMYLQSIANLLFLRFLSPAIVTPRHGQSRTPAEQRTLTLVAKAVYNLMNNITFGEKEPYMTPMNAFISTYNVNVVQQFMRDLVDEEKLARVIGHKARTSGRTINDMATVQLKSLTSLNNIKKALLTFLPQLWTASFTNPELQKRLQRLLSVSLCDIVTEMVPC</sequence>
<accession>L8GTF9</accession>
<dbReference type="GeneID" id="14916551"/>
<dbReference type="EC" id="4.6.1.2" evidence="1"/>
<feature type="domain" description="Ras-GAP" evidence="6">
    <location>
        <begin position="563"/>
        <end position="754"/>
    </location>
</feature>
<evidence type="ECO:0000256" key="2">
    <source>
        <dbReference type="ARBA" id="ARBA00022468"/>
    </source>
</evidence>
<keyword evidence="3" id="KW-0547">Nucleotide-binding</keyword>
<feature type="region of interest" description="Disordered" evidence="5">
    <location>
        <begin position="305"/>
        <end position="510"/>
    </location>
</feature>
<evidence type="ECO:0000256" key="4">
    <source>
        <dbReference type="ARBA" id="ARBA00023293"/>
    </source>
</evidence>
<keyword evidence="2" id="KW-0343">GTPase activation</keyword>
<name>L8GTF9_ACACF</name>
<feature type="compositionally biased region" description="Low complexity" evidence="5">
    <location>
        <begin position="312"/>
        <end position="335"/>
    </location>
</feature>
<organism evidence="7 8">
    <name type="scientific">Acanthamoeba castellanii (strain ATCC 30010 / Neff)</name>
    <dbReference type="NCBI Taxonomy" id="1257118"/>
    <lineage>
        <taxon>Eukaryota</taxon>
        <taxon>Amoebozoa</taxon>
        <taxon>Discosea</taxon>
        <taxon>Longamoebia</taxon>
        <taxon>Centramoebida</taxon>
        <taxon>Acanthamoebidae</taxon>
        <taxon>Acanthamoeba</taxon>
    </lineage>
</organism>
<dbReference type="CDD" id="cd04519">
    <property type="entry name" value="RasGAP"/>
    <property type="match status" value="1"/>
</dbReference>
<feature type="region of interest" description="Disordered" evidence="5">
    <location>
        <begin position="223"/>
        <end position="271"/>
    </location>
</feature>
<feature type="compositionally biased region" description="Low complexity" evidence="5">
    <location>
        <begin position="429"/>
        <end position="439"/>
    </location>
</feature>
<dbReference type="InterPro" id="IPR001936">
    <property type="entry name" value="RasGAP_dom"/>
</dbReference>
<dbReference type="Pfam" id="PF07701">
    <property type="entry name" value="HNOBA"/>
    <property type="match status" value="1"/>
</dbReference>
<protein>
    <recommendedName>
        <fullName evidence="1">guanylate cyclase</fullName>
        <ecNumber evidence="1">4.6.1.2</ecNumber>
    </recommendedName>
</protein>
<keyword evidence="4" id="KW-0141">cGMP biosynthesis</keyword>
<dbReference type="KEGG" id="acan:ACA1_188310"/>
<dbReference type="PANTHER" id="PTHR10194">
    <property type="entry name" value="RAS GTPASE-ACTIVATING PROTEINS"/>
    <property type="match status" value="1"/>
</dbReference>
<proteinExistence type="predicted"/>
<dbReference type="InterPro" id="IPR008936">
    <property type="entry name" value="Rho_GTPase_activation_prot"/>
</dbReference>
<dbReference type="EMBL" id="KB008020">
    <property type="protein sequence ID" value="ELR15893.1"/>
    <property type="molecule type" value="Genomic_DNA"/>
</dbReference>
<dbReference type="RefSeq" id="XP_004337906.1">
    <property type="nucleotide sequence ID" value="XM_004337858.1"/>
</dbReference>
<feature type="compositionally biased region" description="Basic and acidic residues" evidence="5">
    <location>
        <begin position="457"/>
        <end position="471"/>
    </location>
</feature>
<dbReference type="Proteomes" id="UP000011083">
    <property type="component" value="Unassembled WGS sequence"/>
</dbReference>
<dbReference type="GO" id="GO:0005096">
    <property type="term" value="F:GTPase activator activity"/>
    <property type="evidence" value="ECO:0007669"/>
    <property type="project" value="UniProtKB-KW"/>
</dbReference>
<feature type="compositionally biased region" description="Basic and acidic residues" evidence="5">
    <location>
        <begin position="249"/>
        <end position="263"/>
    </location>
</feature>
<dbReference type="Pfam" id="PF00616">
    <property type="entry name" value="RasGAP"/>
    <property type="match status" value="1"/>
</dbReference>
<feature type="region of interest" description="Disordered" evidence="5">
    <location>
        <begin position="63"/>
        <end position="85"/>
    </location>
</feature>
<feature type="compositionally biased region" description="Low complexity" evidence="5">
    <location>
        <begin position="230"/>
        <end position="247"/>
    </location>
</feature>
<gene>
    <name evidence="7" type="ORF">ACA1_188310</name>
</gene>
<dbReference type="PROSITE" id="PS00509">
    <property type="entry name" value="RAS_GTPASE_ACTIV_1"/>
    <property type="match status" value="1"/>
</dbReference>
<feature type="compositionally biased region" description="Polar residues" evidence="5">
    <location>
        <begin position="475"/>
        <end position="485"/>
    </location>
</feature>
<dbReference type="InterPro" id="IPR011645">
    <property type="entry name" value="HNOB_dom_associated"/>
</dbReference>
<evidence type="ECO:0000256" key="1">
    <source>
        <dbReference type="ARBA" id="ARBA00012202"/>
    </source>
</evidence>
<dbReference type="SMART" id="SM00323">
    <property type="entry name" value="RasGAP"/>
    <property type="match status" value="1"/>
</dbReference>
<dbReference type="PROSITE" id="PS50018">
    <property type="entry name" value="RAS_GTPASE_ACTIV_2"/>
    <property type="match status" value="1"/>
</dbReference>
<evidence type="ECO:0000256" key="5">
    <source>
        <dbReference type="SAM" id="MobiDB-lite"/>
    </source>
</evidence>
<evidence type="ECO:0000256" key="3">
    <source>
        <dbReference type="ARBA" id="ARBA00022741"/>
    </source>
</evidence>
<dbReference type="OrthoDB" id="6127067at2759"/>
<reference evidence="7 8" key="1">
    <citation type="journal article" date="2013" name="Genome Biol.">
        <title>Genome of Acanthamoeba castellanii highlights extensive lateral gene transfer and early evolution of tyrosine kinase signaling.</title>
        <authorList>
            <person name="Clarke M."/>
            <person name="Lohan A.J."/>
            <person name="Liu B."/>
            <person name="Lagkouvardos I."/>
            <person name="Roy S."/>
            <person name="Zafar N."/>
            <person name="Bertelli C."/>
            <person name="Schilde C."/>
            <person name="Kianianmomeni A."/>
            <person name="Burglin T.R."/>
            <person name="Frech C."/>
            <person name="Turcotte B."/>
            <person name="Kopec K.O."/>
            <person name="Synnott J.M."/>
            <person name="Choo C."/>
            <person name="Paponov I."/>
            <person name="Finkler A."/>
            <person name="Soon Heng Tan C."/>
            <person name="Hutchins A.P."/>
            <person name="Weinmeier T."/>
            <person name="Rattei T."/>
            <person name="Chu J.S."/>
            <person name="Gimenez G."/>
            <person name="Irimia M."/>
            <person name="Rigden D.J."/>
            <person name="Fitzpatrick D.A."/>
            <person name="Lorenzo-Morales J."/>
            <person name="Bateman A."/>
            <person name="Chiu C.H."/>
            <person name="Tang P."/>
            <person name="Hegemann P."/>
            <person name="Fromm H."/>
            <person name="Raoult D."/>
            <person name="Greub G."/>
            <person name="Miranda-Saavedra D."/>
            <person name="Chen N."/>
            <person name="Nash P."/>
            <person name="Ginger M.L."/>
            <person name="Horn M."/>
            <person name="Schaap P."/>
            <person name="Caler L."/>
            <person name="Loftus B."/>
        </authorList>
    </citation>
    <scope>NUCLEOTIDE SEQUENCE [LARGE SCALE GENOMIC DNA]</scope>
    <source>
        <strain evidence="7 8">Neff</strain>
    </source>
</reference>
<dbReference type="Gene3D" id="3.30.450.260">
    <property type="entry name" value="Haem NO binding associated domain"/>
    <property type="match status" value="1"/>
</dbReference>
<keyword evidence="8" id="KW-1185">Reference proteome</keyword>
<evidence type="ECO:0000313" key="7">
    <source>
        <dbReference type="EMBL" id="ELR15893.1"/>
    </source>
</evidence>
<feature type="compositionally biased region" description="Basic and acidic residues" evidence="5">
    <location>
        <begin position="341"/>
        <end position="365"/>
    </location>
</feature>
<evidence type="ECO:0000313" key="8">
    <source>
        <dbReference type="Proteomes" id="UP000011083"/>
    </source>
</evidence>
<dbReference type="InterPro" id="IPR042463">
    <property type="entry name" value="HNOB_dom_associated_sf"/>
</dbReference>